<reference evidence="2 3" key="1">
    <citation type="submission" date="2020-05" db="EMBL/GenBank/DDBJ databases">
        <authorList>
            <person name="Khan S.A."/>
            <person name="Jeon C.O."/>
            <person name="Chun B.H."/>
        </authorList>
    </citation>
    <scope>NUCLEOTIDE SEQUENCE [LARGE SCALE GENOMIC DNA]</scope>
    <source>
        <strain evidence="2 3">B156</strain>
    </source>
</reference>
<keyword evidence="2" id="KW-0547">Nucleotide-binding</keyword>
<name>A0A849K4C0_9BURK</name>
<evidence type="ECO:0000313" key="3">
    <source>
        <dbReference type="Proteomes" id="UP000552954"/>
    </source>
</evidence>
<dbReference type="AlphaFoldDB" id="A0A849K4C0"/>
<dbReference type="InterPro" id="IPR027417">
    <property type="entry name" value="P-loop_NTPase"/>
</dbReference>
<dbReference type="InterPro" id="IPR038727">
    <property type="entry name" value="NadR/Ttd14_AAA_dom"/>
</dbReference>
<dbReference type="Pfam" id="PF13521">
    <property type="entry name" value="AAA_28"/>
    <property type="match status" value="1"/>
</dbReference>
<gene>
    <name evidence="2" type="ORF">HK415_03770</name>
</gene>
<organism evidence="2 3">
    <name type="scientific">Ramlibacter montanisoli</name>
    <dbReference type="NCBI Taxonomy" id="2732512"/>
    <lineage>
        <taxon>Bacteria</taxon>
        <taxon>Pseudomonadati</taxon>
        <taxon>Pseudomonadota</taxon>
        <taxon>Betaproteobacteria</taxon>
        <taxon>Burkholderiales</taxon>
        <taxon>Comamonadaceae</taxon>
        <taxon>Ramlibacter</taxon>
    </lineage>
</organism>
<accession>A0A849K4C0</accession>
<dbReference type="Gene3D" id="3.40.50.300">
    <property type="entry name" value="P-loop containing nucleotide triphosphate hydrolases"/>
    <property type="match status" value="1"/>
</dbReference>
<dbReference type="Proteomes" id="UP000552954">
    <property type="component" value="Unassembled WGS sequence"/>
</dbReference>
<comment type="caution">
    <text evidence="2">The sequence shown here is derived from an EMBL/GenBank/DDBJ whole genome shotgun (WGS) entry which is preliminary data.</text>
</comment>
<dbReference type="RefSeq" id="WP_171556830.1">
    <property type="nucleotide sequence ID" value="NZ_JABFCS010000001.1"/>
</dbReference>
<dbReference type="InterPro" id="IPR052735">
    <property type="entry name" value="NAD_biosynth-regulator"/>
</dbReference>
<dbReference type="GO" id="GO:0005524">
    <property type="term" value="F:ATP binding"/>
    <property type="evidence" value="ECO:0007669"/>
    <property type="project" value="UniProtKB-KW"/>
</dbReference>
<proteinExistence type="predicted"/>
<keyword evidence="2" id="KW-0067">ATP-binding</keyword>
<dbReference type="PANTHER" id="PTHR37512:SF1">
    <property type="entry name" value="NADR_TTD14 AAA DOMAIN-CONTAINING PROTEIN"/>
    <property type="match status" value="1"/>
</dbReference>
<evidence type="ECO:0000313" key="2">
    <source>
        <dbReference type="EMBL" id="NNU42470.1"/>
    </source>
</evidence>
<keyword evidence="3" id="KW-1185">Reference proteome</keyword>
<protein>
    <submittedName>
        <fullName evidence="2">ATP-binding protein</fullName>
    </submittedName>
</protein>
<sequence length="225" mass="24703">MSARRIALLGAESTGKTRLSTELAAHLRGRGLRAVAVPEVLREWCTREGRTPRPEEQLAIAQEQERRTDDAAAQADIVIADTTALMVAVYAGMLFPEGELLRFAIDRQKRYDTTLLTGLDLPWVADGLQRDAAQPREEVDALLRSLLQGAQLAFQVIYGQGPQRLDSALQALVSAGVLPAGIVDRTVDTDARRAWVWVCEKCSDPACEHRLFKLARSGDEDAAAR</sequence>
<dbReference type="PANTHER" id="PTHR37512">
    <property type="entry name" value="TRIFUNCTIONAL NAD BIOSYNTHESIS/REGULATOR PROTEIN NADR"/>
    <property type="match status" value="1"/>
</dbReference>
<feature type="domain" description="NadR/Ttd14 AAA" evidence="1">
    <location>
        <begin position="5"/>
        <end position="160"/>
    </location>
</feature>
<reference evidence="2 3" key="2">
    <citation type="submission" date="2020-06" db="EMBL/GenBank/DDBJ databases">
        <title>Ramlibacter rhizophilus sp. nov., isolated from rhizosphere soil of national flower Mugunghwa from South Korea.</title>
        <authorList>
            <person name="Zheng-Fei Y."/>
            <person name="Huan T."/>
        </authorList>
    </citation>
    <scope>NUCLEOTIDE SEQUENCE [LARGE SCALE GENOMIC DNA]</scope>
    <source>
        <strain evidence="2 3">B156</strain>
    </source>
</reference>
<dbReference type="EMBL" id="JABFCS010000001">
    <property type="protein sequence ID" value="NNU42470.1"/>
    <property type="molecule type" value="Genomic_DNA"/>
</dbReference>
<dbReference type="SUPFAM" id="SSF52540">
    <property type="entry name" value="P-loop containing nucleoside triphosphate hydrolases"/>
    <property type="match status" value="1"/>
</dbReference>
<evidence type="ECO:0000259" key="1">
    <source>
        <dbReference type="Pfam" id="PF13521"/>
    </source>
</evidence>